<reference evidence="6 7" key="1">
    <citation type="journal article" date="2018" name="Microbes Environ.">
        <title>Comparative Genomic Insights into Endofungal Lifestyles of Two Bacterial Endosymbionts, Mycoavidus cysteinexigens and Burkholderia rhizoxinica.</title>
        <authorList>
            <person name="Sharmin D."/>
            <person name="Guo Y."/>
            <person name="Nishizawa T."/>
            <person name="Ohshima S."/>
            <person name="Sato Y."/>
            <person name="Takashima Y."/>
            <person name="Narisawa K."/>
            <person name="Ohta H."/>
        </authorList>
    </citation>
    <scope>NUCLEOTIDE SEQUENCE [LARGE SCALE GENOMIC DNA]</scope>
    <source>
        <strain evidence="6 7">B1-EB</strain>
    </source>
</reference>
<keyword evidence="5" id="KW-0574">Periplasm</keyword>
<dbReference type="GO" id="GO:0030976">
    <property type="term" value="F:thiamine pyrophosphate binding"/>
    <property type="evidence" value="ECO:0007669"/>
    <property type="project" value="TreeGrafter"/>
</dbReference>
<name>A0A2Z6ETT3_9BURK</name>
<gene>
    <name evidence="6" type="ORF">MCB1EB_0692</name>
</gene>
<proteinExistence type="inferred from homology"/>
<comment type="similarity">
    <text evidence="2">Belongs to the bacterial solute-binding protein 1 family.</text>
</comment>
<dbReference type="InterPro" id="IPR006059">
    <property type="entry name" value="SBP"/>
</dbReference>
<sequence>MNDNNPPHGSSRRKTIKKIAALGAAAVCAPLIIINSKKIAQKKAAQRIVIRTSGGEWHYAATELLFKPFQEKFGIEMVGIPSNAEPIAEIRSMVDTGNYNWHMACLGNRAIPILSQQNYLEKHGLEHDPIVSTIMPQFMSPYSVGMNVYSTVLTYRTDVFQKRPPQNWKDFWDAENFPGRRGLRKVPFDTIEQALLADGVAPSAVYPCDLDRAFRSLDRIKPHISVWWQSTPEAEHLLKVREVDVMPVFLTAALGAIKSGAPVAFSWDQHVYGYDNWTILKGTPNADACREFIRFATDPKRQALLAPHGISPTQPSAFDYIKKEHAKFLAVYPENFSKGIPSSALYWLDNYGSIVERYNRWFLN</sequence>
<protein>
    <submittedName>
        <fullName evidence="6">FAD/FMN-containing dehydrogenase</fullName>
    </submittedName>
</protein>
<evidence type="ECO:0000256" key="4">
    <source>
        <dbReference type="ARBA" id="ARBA00022729"/>
    </source>
</evidence>
<keyword evidence="3" id="KW-0813">Transport</keyword>
<dbReference type="GO" id="GO:0015888">
    <property type="term" value="P:thiamine transport"/>
    <property type="evidence" value="ECO:0007669"/>
    <property type="project" value="TreeGrafter"/>
</dbReference>
<evidence type="ECO:0000256" key="2">
    <source>
        <dbReference type="ARBA" id="ARBA00008520"/>
    </source>
</evidence>
<dbReference type="Proteomes" id="UP000282597">
    <property type="component" value="Chromosome"/>
</dbReference>
<dbReference type="AlphaFoldDB" id="A0A2Z6ETT3"/>
<keyword evidence="7" id="KW-1185">Reference proteome</keyword>
<evidence type="ECO:0000256" key="1">
    <source>
        <dbReference type="ARBA" id="ARBA00004418"/>
    </source>
</evidence>
<dbReference type="EMBL" id="AP018150">
    <property type="protein sequence ID" value="BBE08853.1"/>
    <property type="molecule type" value="Genomic_DNA"/>
</dbReference>
<dbReference type="RefSeq" id="WP_026920912.1">
    <property type="nucleotide sequence ID" value="NZ_AP018150.1"/>
</dbReference>
<dbReference type="GO" id="GO:0030975">
    <property type="term" value="F:thiamine binding"/>
    <property type="evidence" value="ECO:0007669"/>
    <property type="project" value="TreeGrafter"/>
</dbReference>
<evidence type="ECO:0000313" key="7">
    <source>
        <dbReference type="Proteomes" id="UP000282597"/>
    </source>
</evidence>
<dbReference type="GO" id="GO:0030288">
    <property type="term" value="C:outer membrane-bounded periplasmic space"/>
    <property type="evidence" value="ECO:0007669"/>
    <property type="project" value="TreeGrafter"/>
</dbReference>
<dbReference type="Gene3D" id="3.40.190.10">
    <property type="entry name" value="Periplasmic binding protein-like II"/>
    <property type="match status" value="2"/>
</dbReference>
<evidence type="ECO:0000256" key="5">
    <source>
        <dbReference type="ARBA" id="ARBA00022764"/>
    </source>
</evidence>
<organism evidence="6 7">
    <name type="scientific">Mycoavidus cysteinexigens</name>
    <dbReference type="NCBI Taxonomy" id="1553431"/>
    <lineage>
        <taxon>Bacteria</taxon>
        <taxon>Pseudomonadati</taxon>
        <taxon>Pseudomonadota</taxon>
        <taxon>Betaproteobacteria</taxon>
        <taxon>Burkholderiales</taxon>
        <taxon>Burkholderiaceae</taxon>
        <taxon>Mycoavidus</taxon>
    </lineage>
</organism>
<comment type="subcellular location">
    <subcellularLocation>
        <location evidence="1">Periplasm</location>
    </subcellularLocation>
</comment>
<keyword evidence="4" id="KW-0732">Signal</keyword>
<dbReference type="PANTHER" id="PTHR30006:SF3">
    <property type="entry name" value="THIAMINE-BINDING PERIPLASMIC PROTEIN"/>
    <property type="match status" value="1"/>
</dbReference>
<dbReference type="CDD" id="cd13589">
    <property type="entry name" value="PBP2_polyamine_RpCGA009"/>
    <property type="match status" value="1"/>
</dbReference>
<accession>A0A2Z6ETT3</accession>
<evidence type="ECO:0000313" key="6">
    <source>
        <dbReference type="EMBL" id="BBE08853.1"/>
    </source>
</evidence>
<dbReference type="Pfam" id="PF13416">
    <property type="entry name" value="SBP_bac_8"/>
    <property type="match status" value="1"/>
</dbReference>
<evidence type="ECO:0000256" key="3">
    <source>
        <dbReference type="ARBA" id="ARBA00022448"/>
    </source>
</evidence>
<dbReference type="PANTHER" id="PTHR30006">
    <property type="entry name" value="THIAMINE-BINDING PERIPLASMIC PROTEIN-RELATED"/>
    <property type="match status" value="1"/>
</dbReference>
<dbReference type="SUPFAM" id="SSF53850">
    <property type="entry name" value="Periplasmic binding protein-like II"/>
    <property type="match status" value="1"/>
</dbReference>
<dbReference type="KEGG" id="mcys:MCB1EB_0692"/>